<organism evidence="1 2">
    <name type="scientific">Candidatus Kaiserbacteria bacterium CG10_big_fil_rev_8_21_14_0_10_59_10</name>
    <dbReference type="NCBI Taxonomy" id="1974612"/>
    <lineage>
        <taxon>Bacteria</taxon>
        <taxon>Candidatus Kaiseribacteriota</taxon>
    </lineage>
</organism>
<name>A0A2H0U7U9_9BACT</name>
<reference evidence="2" key="1">
    <citation type="submission" date="2017-09" db="EMBL/GenBank/DDBJ databases">
        <title>Depth-based differentiation of microbial function through sediment-hosted aquifers and enrichment of novel symbionts in the deep terrestrial subsurface.</title>
        <authorList>
            <person name="Probst A.J."/>
            <person name="Ladd B."/>
            <person name="Jarett J.K."/>
            <person name="Geller-Mcgrath D.E."/>
            <person name="Sieber C.M.K."/>
            <person name="Emerson J.B."/>
            <person name="Anantharaman K."/>
            <person name="Thomas B.C."/>
            <person name="Malmstrom R."/>
            <person name="Stieglmeier M."/>
            <person name="Klingl A."/>
            <person name="Woyke T."/>
            <person name="Ryan C.M."/>
            <person name="Banfield J.F."/>
        </authorList>
    </citation>
    <scope>NUCLEOTIDE SEQUENCE [LARGE SCALE GENOMIC DNA]</scope>
</reference>
<dbReference type="EMBL" id="PFBM01000012">
    <property type="protein sequence ID" value="PIR82497.1"/>
    <property type="molecule type" value="Genomic_DNA"/>
</dbReference>
<accession>A0A2H0U7U9</accession>
<protein>
    <submittedName>
        <fullName evidence="1">Uncharacterized protein</fullName>
    </submittedName>
</protein>
<comment type="caution">
    <text evidence="1">The sequence shown here is derived from an EMBL/GenBank/DDBJ whole genome shotgun (WGS) entry which is preliminary data.</text>
</comment>
<dbReference type="AlphaFoldDB" id="A0A2H0U7U9"/>
<proteinExistence type="predicted"/>
<dbReference type="Proteomes" id="UP000231379">
    <property type="component" value="Unassembled WGS sequence"/>
</dbReference>
<gene>
    <name evidence="1" type="ORF">COU20_01690</name>
</gene>
<evidence type="ECO:0000313" key="1">
    <source>
        <dbReference type="EMBL" id="PIR82497.1"/>
    </source>
</evidence>
<sequence>MRKYEKRMRYRASAALAALILAWIVAAGALYMLAQQRSAYALALAESKRAESSASTVARTEALIRDTAREREALEELVRTDVLTALEIIEEAGASAGVAVSIGGASVAEAGRGELLRSIAVVASAEGSFSALMHTLSLFETLPFLSAVESVTLERVGEGAAGRWRLSTRIRIFADASIPL</sequence>
<evidence type="ECO:0000313" key="2">
    <source>
        <dbReference type="Proteomes" id="UP000231379"/>
    </source>
</evidence>